<comment type="caution">
    <text evidence="4">The sequence shown here is derived from an EMBL/GenBank/DDBJ whole genome shotgun (WGS) entry which is preliminary data.</text>
</comment>
<dbReference type="InterPro" id="IPR008286">
    <property type="entry name" value="Prn/Lys/Arg_de-COase_C"/>
</dbReference>
<name>K1UC96_9ZZZZ</name>
<protein>
    <submittedName>
        <fullName evidence="4">Orn/Lys/Arg decarboxylase, major region</fullName>
    </submittedName>
</protein>
<organism evidence="4">
    <name type="scientific">human gut metagenome</name>
    <dbReference type="NCBI Taxonomy" id="408170"/>
    <lineage>
        <taxon>unclassified sequences</taxon>
        <taxon>metagenomes</taxon>
        <taxon>organismal metagenomes</taxon>
    </lineage>
</organism>
<reference evidence="4" key="1">
    <citation type="journal article" date="2013" name="Environ. Microbiol.">
        <title>Microbiota from the distal guts of lean and obese adolescents exhibit partial functional redundancy besides clear differences in community structure.</title>
        <authorList>
            <person name="Ferrer M."/>
            <person name="Ruiz A."/>
            <person name="Lanza F."/>
            <person name="Haange S.B."/>
            <person name="Oberbach A."/>
            <person name="Till H."/>
            <person name="Bargiela R."/>
            <person name="Campoy C."/>
            <person name="Segura M.T."/>
            <person name="Richter M."/>
            <person name="von Bergen M."/>
            <person name="Seifert J."/>
            <person name="Suarez A."/>
        </authorList>
    </citation>
    <scope>NUCLEOTIDE SEQUENCE</scope>
</reference>
<dbReference type="GO" id="GO:0003824">
    <property type="term" value="F:catalytic activity"/>
    <property type="evidence" value="ECO:0007669"/>
    <property type="project" value="InterPro"/>
</dbReference>
<dbReference type="PANTHER" id="PTHR43277">
    <property type="entry name" value="ARGININE DECARBOXYLASE"/>
    <property type="match status" value="1"/>
</dbReference>
<evidence type="ECO:0000259" key="3">
    <source>
        <dbReference type="Pfam" id="PF03711"/>
    </source>
</evidence>
<accession>K1UC96</accession>
<dbReference type="AlphaFoldDB" id="K1UC96"/>
<comment type="cofactor">
    <cofactor evidence="1">
        <name>pyridoxal 5'-phosphate</name>
        <dbReference type="ChEBI" id="CHEBI:597326"/>
    </cofactor>
</comment>
<dbReference type="Pfam" id="PF03711">
    <property type="entry name" value="OKR_DC_1_C"/>
    <property type="match status" value="1"/>
</dbReference>
<gene>
    <name evidence="4" type="ORF">OBE_01138</name>
</gene>
<evidence type="ECO:0000313" key="4">
    <source>
        <dbReference type="EMBL" id="EKC75875.1"/>
    </source>
</evidence>
<dbReference type="InterPro" id="IPR036633">
    <property type="entry name" value="Prn/Lys/Arg_de-COase_C_sf"/>
</dbReference>
<dbReference type="EMBL" id="AJWZ01000750">
    <property type="protein sequence ID" value="EKC75875.1"/>
    <property type="molecule type" value="Genomic_DNA"/>
</dbReference>
<proteinExistence type="predicted"/>
<keyword evidence="2" id="KW-0663">Pyridoxal phosphate</keyword>
<sequence>MEKADLSLPKISEKTNAECEFCDRDFVVMMVTPENSDGDPLEAVKRAFVSHDKTDGKSVAPITALPVFVLPEKRLSVRQAVFCSSESIPVENSVGRVAASPAVACPPAVPVVISGEIINESTVEIMKYYGTEYVRVVAE</sequence>
<dbReference type="PANTHER" id="PTHR43277:SF4">
    <property type="entry name" value="ARGININE DECARBOXYLASE"/>
    <property type="match status" value="1"/>
</dbReference>
<dbReference type="SUPFAM" id="SSF55904">
    <property type="entry name" value="Ornithine decarboxylase C-terminal domain"/>
    <property type="match status" value="1"/>
</dbReference>
<feature type="domain" description="Orn/Lys/Arg decarboxylase C-terminal" evidence="3">
    <location>
        <begin position="78"/>
        <end position="128"/>
    </location>
</feature>
<dbReference type="Gene3D" id="3.90.100.10">
    <property type="entry name" value="Orn/Lys/Arg decarboxylase, C-terminal domain"/>
    <property type="match status" value="1"/>
</dbReference>
<dbReference type="InterPro" id="IPR052357">
    <property type="entry name" value="Orn_Lys_Arg_decarboxylase-I"/>
</dbReference>
<evidence type="ECO:0000256" key="1">
    <source>
        <dbReference type="ARBA" id="ARBA00001933"/>
    </source>
</evidence>
<evidence type="ECO:0000256" key="2">
    <source>
        <dbReference type="ARBA" id="ARBA00022898"/>
    </source>
</evidence>